<dbReference type="HOGENOM" id="CLU_2210816_0_0_1"/>
<keyword evidence="1" id="KW-1133">Transmembrane helix</keyword>
<gene>
    <name evidence="2" type="ORF">PAXRUDRAFT_16490</name>
</gene>
<accession>A0A0D0DLD6</accession>
<keyword evidence="1" id="KW-0812">Transmembrane</keyword>
<dbReference type="AlphaFoldDB" id="A0A0D0DLD6"/>
<evidence type="ECO:0000256" key="1">
    <source>
        <dbReference type="SAM" id="Phobius"/>
    </source>
</evidence>
<dbReference type="InParanoid" id="A0A0D0DLD6"/>
<keyword evidence="1" id="KW-0472">Membrane</keyword>
<dbReference type="Proteomes" id="UP000054538">
    <property type="component" value="Unassembled WGS sequence"/>
</dbReference>
<evidence type="ECO:0000313" key="3">
    <source>
        <dbReference type="Proteomes" id="UP000054538"/>
    </source>
</evidence>
<evidence type="ECO:0000313" key="2">
    <source>
        <dbReference type="EMBL" id="KIK79140.1"/>
    </source>
</evidence>
<protein>
    <submittedName>
        <fullName evidence="2">Unplaced genomic scaffold scaffold_1545, whole genome shotgun sequence</fullName>
    </submittedName>
</protein>
<keyword evidence="3" id="KW-1185">Reference proteome</keyword>
<reference evidence="2 3" key="1">
    <citation type="submission" date="2014-04" db="EMBL/GenBank/DDBJ databases">
        <authorList>
            <consortium name="DOE Joint Genome Institute"/>
            <person name="Kuo A."/>
            <person name="Kohler A."/>
            <person name="Jargeat P."/>
            <person name="Nagy L.G."/>
            <person name="Floudas D."/>
            <person name="Copeland A."/>
            <person name="Barry K.W."/>
            <person name="Cichocki N."/>
            <person name="Veneault-Fourrey C."/>
            <person name="LaButti K."/>
            <person name="Lindquist E.A."/>
            <person name="Lipzen A."/>
            <person name="Lundell T."/>
            <person name="Morin E."/>
            <person name="Murat C."/>
            <person name="Sun H."/>
            <person name="Tunlid A."/>
            <person name="Henrissat B."/>
            <person name="Grigoriev I.V."/>
            <person name="Hibbett D.S."/>
            <person name="Martin F."/>
            <person name="Nordberg H.P."/>
            <person name="Cantor M.N."/>
            <person name="Hua S.X."/>
        </authorList>
    </citation>
    <scope>NUCLEOTIDE SEQUENCE [LARGE SCALE GENOMIC DNA]</scope>
    <source>
        <strain evidence="2 3">Ve08.2h10</strain>
    </source>
</reference>
<reference evidence="3" key="2">
    <citation type="submission" date="2015-01" db="EMBL/GenBank/DDBJ databases">
        <title>Evolutionary Origins and Diversification of the Mycorrhizal Mutualists.</title>
        <authorList>
            <consortium name="DOE Joint Genome Institute"/>
            <consortium name="Mycorrhizal Genomics Consortium"/>
            <person name="Kohler A."/>
            <person name="Kuo A."/>
            <person name="Nagy L.G."/>
            <person name="Floudas D."/>
            <person name="Copeland A."/>
            <person name="Barry K.W."/>
            <person name="Cichocki N."/>
            <person name="Veneault-Fourrey C."/>
            <person name="LaButti K."/>
            <person name="Lindquist E.A."/>
            <person name="Lipzen A."/>
            <person name="Lundell T."/>
            <person name="Morin E."/>
            <person name="Murat C."/>
            <person name="Riley R."/>
            <person name="Ohm R."/>
            <person name="Sun H."/>
            <person name="Tunlid A."/>
            <person name="Henrissat B."/>
            <person name="Grigoriev I.V."/>
            <person name="Hibbett D.S."/>
            <person name="Martin F."/>
        </authorList>
    </citation>
    <scope>NUCLEOTIDE SEQUENCE [LARGE SCALE GENOMIC DNA]</scope>
    <source>
        <strain evidence="3">Ve08.2h10</strain>
    </source>
</reference>
<dbReference type="EMBL" id="KN826367">
    <property type="protein sequence ID" value="KIK79140.1"/>
    <property type="molecule type" value="Genomic_DNA"/>
</dbReference>
<feature type="transmembrane region" description="Helical" evidence="1">
    <location>
        <begin position="48"/>
        <end position="71"/>
    </location>
</feature>
<sequence>MLPSSLSSVPTTTSSLMSALSVLASPSTPRSSASTIEVSDNSTARQVAVIFWELSLVPIHFNILWHAFYLFRAWRYYFLHKLLPELGIIHLQFPQFVPHIEAGQAFV</sequence>
<organism evidence="2 3">
    <name type="scientific">Paxillus rubicundulus Ve08.2h10</name>
    <dbReference type="NCBI Taxonomy" id="930991"/>
    <lineage>
        <taxon>Eukaryota</taxon>
        <taxon>Fungi</taxon>
        <taxon>Dikarya</taxon>
        <taxon>Basidiomycota</taxon>
        <taxon>Agaricomycotina</taxon>
        <taxon>Agaricomycetes</taxon>
        <taxon>Agaricomycetidae</taxon>
        <taxon>Boletales</taxon>
        <taxon>Paxilineae</taxon>
        <taxon>Paxillaceae</taxon>
        <taxon>Paxillus</taxon>
    </lineage>
</organism>
<proteinExistence type="predicted"/>
<name>A0A0D0DLD6_9AGAM</name>